<dbReference type="SMART" id="SM00028">
    <property type="entry name" value="TPR"/>
    <property type="match status" value="8"/>
</dbReference>
<dbReference type="InterPro" id="IPR029787">
    <property type="entry name" value="Nucleotide_cyclase"/>
</dbReference>
<dbReference type="InterPro" id="IPR036388">
    <property type="entry name" value="WH-like_DNA-bd_sf"/>
</dbReference>
<comment type="caution">
    <text evidence="3">The sequence shown here is derived from an EMBL/GenBank/DDBJ whole genome shotgun (WGS) entry which is preliminary data.</text>
</comment>
<name>A0A0S7YI99_UNCT6</name>
<protein>
    <recommendedName>
        <fullName evidence="2">GGDEF domain-containing protein</fullName>
    </recommendedName>
</protein>
<accession>A0A0S7YI99</accession>
<dbReference type="InterPro" id="IPR056884">
    <property type="entry name" value="NPHP3-like_N"/>
</dbReference>
<dbReference type="InterPro" id="IPR051677">
    <property type="entry name" value="AfsR-DnrI-RedD_regulator"/>
</dbReference>
<dbReference type="InterPro" id="IPR000160">
    <property type="entry name" value="GGDEF_dom"/>
</dbReference>
<dbReference type="SMART" id="SM00267">
    <property type="entry name" value="GGDEF"/>
    <property type="match status" value="1"/>
</dbReference>
<gene>
    <name evidence="3" type="ORF">AMJ52_01450</name>
</gene>
<keyword evidence="1" id="KW-0677">Repeat</keyword>
<reference evidence="3 4" key="1">
    <citation type="journal article" date="2015" name="Microbiome">
        <title>Genomic resolution of linkages in carbon, nitrogen, and sulfur cycling among widespread estuary sediment bacteria.</title>
        <authorList>
            <person name="Baker B.J."/>
            <person name="Lazar C.S."/>
            <person name="Teske A.P."/>
            <person name="Dick G.J."/>
        </authorList>
    </citation>
    <scope>NUCLEOTIDE SEQUENCE [LARGE SCALE GENOMIC DNA]</scope>
    <source>
        <strain evidence="3">DG_78</strain>
    </source>
</reference>
<feature type="domain" description="GGDEF" evidence="2">
    <location>
        <begin position="42"/>
        <end position="178"/>
    </location>
</feature>
<sequence length="1231" mass="143944">MKQINTLLSNVVMLDRHTNLYPRRYFDEILKTLIMESKRDKKYFSFLLISIDKFRMIHDKYGHSTGKEIFSNIIKILKQSVRRIDICFRYDGDEIAIILPNALKEVAENIMMRLKTKIETHAFSINGKERLYISLSIGMAVFPDNGLKYQELIEIADFALSKAKHQKKKRTKPFVLKTKLTLPLLKETTISRPQLISLFEKNRKKKLFLVVADAGYGKTTLLAQVVHNLNLSFVYYGMDREDSNLMVFLSYLMHGLELFQPNLVERTHGLLESGIDKTNNYELIVKTLVNELMEKTDQELFIILDDYHTILDTSLVHKALDYFVSHLPPRVHVIITSRVIPPLSSLAKWRAKQDLFELSRDDLKFTKDEITTLFNNVYRMMLSHEELKRVFKHTEGWITGIQLIVQSADKRRNTVKEILNGYVAANQPLFAYFANEILAWERPEVRDFLKCSSILEIMTPIACDMVLKRKNSARLLRNIEKRNLFLSTLGKEEYKYHHLFREFLQKRFEDEKLKKLLNLRAAKFYRQKKQMEQAVQHYLAAENYEWAVKIIIQISEQIESQARHSILTSWLNQIPEKFYQKYPRLLTLQGNVLRSQGNLQEAKEKYTLAEHRLKKHGEKIGLATVLFEQACLFRGKAGDHKEGLKILRKALRVCPYSEKKLKIDILNLMGIMWFYIGNLNKVKSCFLKAHRLAEQINDTKELNTIESNLAALLDRQGERRLAFQSFTKLIERMKETYCLEDGMIYANAAVNAINLGKVEWAEHCLSTGWNRCQHFDDPLSKAVLHQGFGILYRQKMDWSRAEKYLLKALNEFKKLQWEQSEIATLRNLCRLYRYQKEFSKCENCLKQIRQKVTDIETLDGVAYLTQLIFLQICLEQFEKAEKNTKIILKLAQRLDFKIHIFFSLLAAAVIHLCKNKKRMATASLRRAFRLAKNKGYDGVVVSELRHLPQLAHFAEKYTIEKNYLLSLNLPRSKPRLQLSVCCFGALRLQDSAGKALSLVWPTAKAKSLFAFLITYHETPIHRELLIEQLWPDVPKSRAGINFRTTATRMRQSLFKTLLGTIPQNEIFVCRRMRYQLLPQFELRLDTEEFDLLLKEAERVESEAEKAKFIKQALSLYKGDYLSDIYDSWTDAFRRLLYERRLSALHWLAQYTARQGDDYGCIEVCESYLSIDPFSEEIARIYMKCLARVGRIKTVKALYKSLKHTLHKELHHTPSKETENLYLSIVGSRAPA</sequence>
<dbReference type="Gene3D" id="3.30.70.270">
    <property type="match status" value="1"/>
</dbReference>
<dbReference type="SMART" id="SM00382">
    <property type="entry name" value="AAA"/>
    <property type="match status" value="1"/>
</dbReference>
<evidence type="ECO:0000256" key="1">
    <source>
        <dbReference type="ARBA" id="ARBA00022737"/>
    </source>
</evidence>
<dbReference type="InterPro" id="IPR005158">
    <property type="entry name" value="BTAD"/>
</dbReference>
<dbReference type="Pfam" id="PF25873">
    <property type="entry name" value="WHD_MalT"/>
    <property type="match status" value="1"/>
</dbReference>
<evidence type="ECO:0000313" key="3">
    <source>
        <dbReference type="EMBL" id="KPJ74211.1"/>
    </source>
</evidence>
<proteinExistence type="predicted"/>
<evidence type="ECO:0000259" key="2">
    <source>
        <dbReference type="PROSITE" id="PS50887"/>
    </source>
</evidence>
<evidence type="ECO:0000313" key="4">
    <source>
        <dbReference type="Proteomes" id="UP000051012"/>
    </source>
</evidence>
<dbReference type="EMBL" id="LJNI01000011">
    <property type="protein sequence ID" value="KPJ74211.1"/>
    <property type="molecule type" value="Genomic_DNA"/>
</dbReference>
<dbReference type="NCBIfam" id="TIGR00254">
    <property type="entry name" value="GGDEF"/>
    <property type="match status" value="1"/>
</dbReference>
<dbReference type="InterPro" id="IPR003593">
    <property type="entry name" value="AAA+_ATPase"/>
</dbReference>
<dbReference type="Gene3D" id="3.40.50.300">
    <property type="entry name" value="P-loop containing nucleotide triphosphate hydrolases"/>
    <property type="match status" value="1"/>
</dbReference>
<organism evidence="3 4">
    <name type="scientific">candidate division TA06 bacterium DG_78</name>
    <dbReference type="NCBI Taxonomy" id="1703772"/>
    <lineage>
        <taxon>Bacteria</taxon>
        <taxon>Bacteria division TA06</taxon>
    </lineage>
</organism>
<dbReference type="SMART" id="SM01043">
    <property type="entry name" value="BTAD"/>
    <property type="match status" value="1"/>
</dbReference>
<dbReference type="Pfam" id="PF00990">
    <property type="entry name" value="GGDEF"/>
    <property type="match status" value="1"/>
</dbReference>
<dbReference type="InterPro" id="IPR011990">
    <property type="entry name" value="TPR-like_helical_dom_sf"/>
</dbReference>
<dbReference type="SUPFAM" id="SSF52540">
    <property type="entry name" value="P-loop containing nucleoside triphosphate hydrolases"/>
    <property type="match status" value="1"/>
</dbReference>
<dbReference type="InterPro" id="IPR027417">
    <property type="entry name" value="P-loop_NTPase"/>
</dbReference>
<dbReference type="CDD" id="cd01949">
    <property type="entry name" value="GGDEF"/>
    <property type="match status" value="1"/>
</dbReference>
<dbReference type="Proteomes" id="UP000051012">
    <property type="component" value="Unassembled WGS sequence"/>
</dbReference>
<dbReference type="AlphaFoldDB" id="A0A0S7YI99"/>
<dbReference type="Pfam" id="PF03704">
    <property type="entry name" value="BTAD"/>
    <property type="match status" value="1"/>
</dbReference>
<dbReference type="Pfam" id="PF24883">
    <property type="entry name" value="NPHP3_N"/>
    <property type="match status" value="1"/>
</dbReference>
<dbReference type="SUPFAM" id="SSF55073">
    <property type="entry name" value="Nucleotide cyclase"/>
    <property type="match status" value="1"/>
</dbReference>
<dbReference type="InterPro" id="IPR043128">
    <property type="entry name" value="Rev_trsase/Diguanyl_cyclase"/>
</dbReference>
<dbReference type="PANTHER" id="PTHR35807">
    <property type="entry name" value="TRANSCRIPTIONAL REGULATOR REDD-RELATED"/>
    <property type="match status" value="1"/>
</dbReference>
<dbReference type="Gene3D" id="1.25.40.10">
    <property type="entry name" value="Tetratricopeptide repeat domain"/>
    <property type="match status" value="3"/>
</dbReference>
<dbReference type="Gene3D" id="1.10.10.10">
    <property type="entry name" value="Winged helix-like DNA-binding domain superfamily/Winged helix DNA-binding domain"/>
    <property type="match status" value="1"/>
</dbReference>
<dbReference type="PROSITE" id="PS50887">
    <property type="entry name" value="GGDEF"/>
    <property type="match status" value="1"/>
</dbReference>
<dbReference type="SUPFAM" id="SSF48452">
    <property type="entry name" value="TPR-like"/>
    <property type="match status" value="3"/>
</dbReference>
<dbReference type="InterPro" id="IPR019734">
    <property type="entry name" value="TPR_rpt"/>
</dbReference>
<dbReference type="InterPro" id="IPR059106">
    <property type="entry name" value="WHD_MalT"/>
</dbReference>